<gene>
    <name evidence="1" type="ORF">GCM10007857_07430</name>
</gene>
<evidence type="ECO:0008006" key="3">
    <source>
        <dbReference type="Google" id="ProtNLM"/>
    </source>
</evidence>
<dbReference type="Proteomes" id="UP001156905">
    <property type="component" value="Unassembled WGS sequence"/>
</dbReference>
<reference evidence="2" key="1">
    <citation type="journal article" date="2019" name="Int. J. Syst. Evol. Microbiol.">
        <title>The Global Catalogue of Microorganisms (GCM) 10K type strain sequencing project: providing services to taxonomists for standard genome sequencing and annotation.</title>
        <authorList>
            <consortium name="The Broad Institute Genomics Platform"/>
            <consortium name="The Broad Institute Genome Sequencing Center for Infectious Disease"/>
            <person name="Wu L."/>
            <person name="Ma J."/>
        </authorList>
    </citation>
    <scope>NUCLEOTIDE SEQUENCE [LARGE SCALE GENOMIC DNA]</scope>
    <source>
        <strain evidence="2">NBRC 102520</strain>
    </source>
</reference>
<keyword evidence="2" id="KW-1185">Reference proteome</keyword>
<dbReference type="Pfam" id="PF01026">
    <property type="entry name" value="TatD_DNase"/>
    <property type="match status" value="1"/>
</dbReference>
<name>A0ABQ6AR40_9BRAD</name>
<dbReference type="Gene3D" id="3.20.20.140">
    <property type="entry name" value="Metal-dependent hydrolases"/>
    <property type="match status" value="1"/>
</dbReference>
<dbReference type="SUPFAM" id="SSF51556">
    <property type="entry name" value="Metallo-dependent hydrolases"/>
    <property type="match status" value="1"/>
</dbReference>
<comment type="caution">
    <text evidence="1">The sequence shown here is derived from an EMBL/GenBank/DDBJ whole genome shotgun (WGS) entry which is preliminary data.</text>
</comment>
<sequence>MAALPRDRVLTESDGPFVQIGSRPFTPSDIPLVVSGLAGIWDMTTEEVQDGLASNLREIGKIAAKGGSRELALGS</sequence>
<protein>
    <recommendedName>
        <fullName evidence="3">Amidohydrolase-related domain-containing protein</fullName>
    </recommendedName>
</protein>
<evidence type="ECO:0000313" key="1">
    <source>
        <dbReference type="EMBL" id="GLR84033.1"/>
    </source>
</evidence>
<organism evidence="1 2">
    <name type="scientific">Bradyrhizobium iriomotense</name>
    <dbReference type="NCBI Taxonomy" id="441950"/>
    <lineage>
        <taxon>Bacteria</taxon>
        <taxon>Pseudomonadati</taxon>
        <taxon>Pseudomonadota</taxon>
        <taxon>Alphaproteobacteria</taxon>
        <taxon>Hyphomicrobiales</taxon>
        <taxon>Nitrobacteraceae</taxon>
        <taxon>Bradyrhizobium</taxon>
    </lineage>
</organism>
<dbReference type="InterPro" id="IPR032466">
    <property type="entry name" value="Metal_Hydrolase"/>
</dbReference>
<proteinExistence type="predicted"/>
<dbReference type="EMBL" id="BSOW01000002">
    <property type="protein sequence ID" value="GLR84033.1"/>
    <property type="molecule type" value="Genomic_DNA"/>
</dbReference>
<evidence type="ECO:0000313" key="2">
    <source>
        <dbReference type="Proteomes" id="UP001156905"/>
    </source>
</evidence>
<accession>A0ABQ6AR40</accession>
<dbReference type="InterPro" id="IPR001130">
    <property type="entry name" value="TatD-like"/>
</dbReference>